<sequence length="104" mass="11343">MPKYRVNDAAVDHAHHLVDARRYVLRSHWGDVPSLATARALRADTPRPMACRGTTSPRQDRTLEARRKELGSQLGSPACRDNLNTTAVLNWVGAAGIASATARV</sequence>
<proteinExistence type="predicted"/>
<gene>
    <name evidence="1" type="ORF">GCM10023215_46000</name>
</gene>
<reference evidence="2" key="1">
    <citation type="journal article" date="2019" name="Int. J. Syst. Evol. Microbiol.">
        <title>The Global Catalogue of Microorganisms (GCM) 10K type strain sequencing project: providing services to taxonomists for standard genome sequencing and annotation.</title>
        <authorList>
            <consortium name="The Broad Institute Genomics Platform"/>
            <consortium name="The Broad Institute Genome Sequencing Center for Infectious Disease"/>
            <person name="Wu L."/>
            <person name="Ma J."/>
        </authorList>
    </citation>
    <scope>NUCLEOTIDE SEQUENCE [LARGE SCALE GENOMIC DNA]</scope>
    <source>
        <strain evidence="2">JCM 18055</strain>
    </source>
</reference>
<keyword evidence="2" id="KW-1185">Reference proteome</keyword>
<name>A0ABP8XAR7_9PSEU</name>
<dbReference type="EMBL" id="BAABIC010000016">
    <property type="protein sequence ID" value="GAA4701795.1"/>
    <property type="molecule type" value="Genomic_DNA"/>
</dbReference>
<evidence type="ECO:0000313" key="1">
    <source>
        <dbReference type="EMBL" id="GAA4701795.1"/>
    </source>
</evidence>
<organism evidence="1 2">
    <name type="scientific">Pseudonocardia yuanmonensis</name>
    <dbReference type="NCBI Taxonomy" id="1095914"/>
    <lineage>
        <taxon>Bacteria</taxon>
        <taxon>Bacillati</taxon>
        <taxon>Actinomycetota</taxon>
        <taxon>Actinomycetes</taxon>
        <taxon>Pseudonocardiales</taxon>
        <taxon>Pseudonocardiaceae</taxon>
        <taxon>Pseudonocardia</taxon>
    </lineage>
</organism>
<evidence type="ECO:0000313" key="2">
    <source>
        <dbReference type="Proteomes" id="UP001500325"/>
    </source>
</evidence>
<protein>
    <submittedName>
        <fullName evidence="1">Uncharacterized protein</fullName>
    </submittedName>
</protein>
<dbReference type="Proteomes" id="UP001500325">
    <property type="component" value="Unassembled WGS sequence"/>
</dbReference>
<comment type="caution">
    <text evidence="1">The sequence shown here is derived from an EMBL/GenBank/DDBJ whole genome shotgun (WGS) entry which is preliminary data.</text>
</comment>
<accession>A0ABP8XAR7</accession>